<accession>A0ABV7Y727</accession>
<evidence type="ECO:0000256" key="2">
    <source>
        <dbReference type="RuleBase" id="RU362119"/>
    </source>
</evidence>
<evidence type="ECO:0000259" key="3">
    <source>
        <dbReference type="Pfam" id="PF00149"/>
    </source>
</evidence>
<dbReference type="Proteomes" id="UP001595699">
    <property type="component" value="Unassembled WGS sequence"/>
</dbReference>
<reference evidence="6" key="1">
    <citation type="journal article" date="2019" name="Int. J. Syst. Evol. Microbiol.">
        <title>The Global Catalogue of Microorganisms (GCM) 10K type strain sequencing project: providing services to taxonomists for standard genome sequencing and annotation.</title>
        <authorList>
            <consortium name="The Broad Institute Genomics Platform"/>
            <consortium name="The Broad Institute Genome Sequencing Center for Infectious Disease"/>
            <person name="Wu L."/>
            <person name="Ma J."/>
        </authorList>
    </citation>
    <scope>NUCLEOTIDE SEQUENCE [LARGE SCALE GENOMIC DNA]</scope>
    <source>
        <strain evidence="6">CGMCC 4.7241</strain>
    </source>
</reference>
<dbReference type="RefSeq" id="WP_205117154.1">
    <property type="nucleotide sequence ID" value="NZ_JAFBCM010000001.1"/>
</dbReference>
<evidence type="ECO:0000313" key="5">
    <source>
        <dbReference type="EMBL" id="MFC3760922.1"/>
    </source>
</evidence>
<feature type="chain" id="PRO_5045014065" evidence="2">
    <location>
        <begin position="21"/>
        <end position="577"/>
    </location>
</feature>
<dbReference type="Pfam" id="PF02872">
    <property type="entry name" value="5_nucleotid_C"/>
    <property type="match status" value="1"/>
</dbReference>
<dbReference type="EMBL" id="JBHRZH010000006">
    <property type="protein sequence ID" value="MFC3760922.1"/>
    <property type="molecule type" value="Genomic_DNA"/>
</dbReference>
<evidence type="ECO:0000256" key="1">
    <source>
        <dbReference type="ARBA" id="ARBA00022729"/>
    </source>
</evidence>
<evidence type="ECO:0000259" key="4">
    <source>
        <dbReference type="Pfam" id="PF02872"/>
    </source>
</evidence>
<dbReference type="SUPFAM" id="SSF56300">
    <property type="entry name" value="Metallo-dependent phosphatases"/>
    <property type="match status" value="1"/>
</dbReference>
<dbReference type="InterPro" id="IPR004843">
    <property type="entry name" value="Calcineurin-like_PHP"/>
</dbReference>
<keyword evidence="6" id="KW-1185">Reference proteome</keyword>
<organism evidence="5 6">
    <name type="scientific">Tenggerimyces flavus</name>
    <dbReference type="NCBI Taxonomy" id="1708749"/>
    <lineage>
        <taxon>Bacteria</taxon>
        <taxon>Bacillati</taxon>
        <taxon>Actinomycetota</taxon>
        <taxon>Actinomycetes</taxon>
        <taxon>Propionibacteriales</taxon>
        <taxon>Nocardioidaceae</taxon>
        <taxon>Tenggerimyces</taxon>
    </lineage>
</organism>
<dbReference type="PANTHER" id="PTHR11575:SF24">
    <property type="entry name" value="5'-NUCLEOTIDASE"/>
    <property type="match status" value="1"/>
</dbReference>
<name>A0ABV7Y727_9ACTN</name>
<protein>
    <submittedName>
        <fullName evidence="5">Bifunctional metallophosphatase/5'-nucleotidase</fullName>
    </submittedName>
</protein>
<dbReference type="Gene3D" id="3.90.780.10">
    <property type="entry name" value="5'-Nucleotidase, C-terminal domain"/>
    <property type="match status" value="1"/>
</dbReference>
<comment type="caution">
    <text evidence="5">The sequence shown here is derived from an EMBL/GenBank/DDBJ whole genome shotgun (WGS) entry which is preliminary data.</text>
</comment>
<dbReference type="Pfam" id="PF00149">
    <property type="entry name" value="Metallophos"/>
    <property type="match status" value="1"/>
</dbReference>
<dbReference type="SUPFAM" id="SSF55816">
    <property type="entry name" value="5'-nucleotidase (syn. UDP-sugar hydrolase), C-terminal domain"/>
    <property type="match status" value="1"/>
</dbReference>
<feature type="domain" description="5'-Nucleotidase C-terminal" evidence="4">
    <location>
        <begin position="375"/>
        <end position="541"/>
    </location>
</feature>
<evidence type="ECO:0000313" key="6">
    <source>
        <dbReference type="Proteomes" id="UP001595699"/>
    </source>
</evidence>
<dbReference type="PANTHER" id="PTHR11575">
    <property type="entry name" value="5'-NUCLEOTIDASE-RELATED"/>
    <property type="match status" value="1"/>
</dbReference>
<dbReference type="InterPro" id="IPR006179">
    <property type="entry name" value="5_nucleotidase/apyrase"/>
</dbReference>
<dbReference type="InterPro" id="IPR036907">
    <property type="entry name" value="5'-Nucleotdase_C_sf"/>
</dbReference>
<dbReference type="InterPro" id="IPR008334">
    <property type="entry name" value="5'-Nucleotdase_C"/>
</dbReference>
<sequence>MRTVRIVALVGAALLAIATAAGTSAASSPKRDPRAIEVQVLAINDFHGNLAPPSGSSGVVNGTPAGGAEYLATHLRNLRAQAAAKKQYTTTVAAGDLIGASPLLSAAFHDEPTIEAMNKMGLEVASVGNHEFDEGWRELLRMQKGGCLPDGDGANNQNSCPDPKAKFRGAKFQYLSANVFNEKSGRTIFPSYEIEKFGSTRVAFIGMTLEDTPNIVTKAGVEGLDFTDEVETANALVRGLKRKGVESIVVLLHEGGFPVDASQFNACPGISGPIVDIASHLDPEIDAIVTGHTHQGYNCTLNDPAGKPRLVTSASSFGRLTTEVTLTIDKRSRDVVRTKSSATNRIVTRDVPKAADLTALVDKYTTYVAPIQNKVIGATSGTISRTNDDSLESPLGNLIADSQKADPSAVTDGKVPEIAFMNPGGIRADLLAAADGSITYGAAFTVQPFNNYVVSMDLTGAQLATLLEQQWSGRNGGAPGNWKVLQVSGITYTWNKDAPEGSKVVAGSVQVNGAALDPARTYRVVVNSFLSDGGDGFAVLAEGTNKFFGGLDIDSLATYLAAHNPYTPGPTDRIDLP</sequence>
<gene>
    <name evidence="5" type="ORF">ACFOUW_08725</name>
</gene>
<feature type="signal peptide" evidence="2">
    <location>
        <begin position="1"/>
        <end position="20"/>
    </location>
</feature>
<dbReference type="PRINTS" id="PR01607">
    <property type="entry name" value="APYRASEFAMLY"/>
</dbReference>
<keyword evidence="2" id="KW-0378">Hydrolase</keyword>
<comment type="similarity">
    <text evidence="2">Belongs to the 5'-nucleotidase family.</text>
</comment>
<dbReference type="InterPro" id="IPR029052">
    <property type="entry name" value="Metallo-depent_PP-like"/>
</dbReference>
<feature type="domain" description="Calcineurin-like phosphoesterase" evidence="3">
    <location>
        <begin position="40"/>
        <end position="295"/>
    </location>
</feature>
<keyword evidence="1 2" id="KW-0732">Signal</keyword>
<proteinExistence type="inferred from homology"/>
<keyword evidence="2" id="KW-0547">Nucleotide-binding</keyword>
<dbReference type="Gene3D" id="3.60.21.10">
    <property type="match status" value="1"/>
</dbReference>